<comment type="function">
    <text evidence="13">E3 Ubiquitin ligase proteins mediate ubiquitination and subsequent proteasomal degradation of target proteins. E3 ubiquitin ligases accept ubiquitin from an E2 ubiquitin-conjugating enzyme in the form of a thioester and then directly transfers the ubiquitin to targeted substrates. Able to specifically bind RNA.</text>
</comment>
<feature type="region of interest" description="Disordered" evidence="18">
    <location>
        <begin position="882"/>
        <end position="937"/>
    </location>
</feature>
<evidence type="ECO:0000256" key="2">
    <source>
        <dbReference type="ARBA" id="ARBA00004496"/>
    </source>
</evidence>
<evidence type="ECO:0000256" key="3">
    <source>
        <dbReference type="ARBA" id="ARBA00004906"/>
    </source>
</evidence>
<feature type="compositionally biased region" description="Basic and acidic residues" evidence="18">
    <location>
        <begin position="443"/>
        <end position="452"/>
    </location>
</feature>
<keyword evidence="6" id="KW-0808">Transferase</keyword>
<dbReference type="AlphaFoldDB" id="A0A6P7QN72"/>
<keyword evidence="7" id="KW-0479">Metal-binding</keyword>
<keyword evidence="8 16" id="KW-0863">Zinc-finger</keyword>
<keyword evidence="10" id="KW-0862">Zinc</keyword>
<dbReference type="GO" id="GO:0000209">
    <property type="term" value="P:protein polyubiquitination"/>
    <property type="evidence" value="ECO:0007669"/>
    <property type="project" value="InterPro"/>
</dbReference>
<dbReference type="Proteomes" id="UP000515126">
    <property type="component" value="Chromosome 16"/>
</dbReference>
<comment type="pathway">
    <text evidence="3">Protein modification; protein ubiquitination.</text>
</comment>
<keyword evidence="12 17" id="KW-0175">Coiled coil</keyword>
<evidence type="ECO:0000256" key="18">
    <source>
        <dbReference type="SAM" id="MobiDB-lite"/>
    </source>
</evidence>
<dbReference type="CDD" id="cd16460">
    <property type="entry name" value="RING-H2_DZIP3"/>
    <property type="match status" value="1"/>
</dbReference>
<dbReference type="GO" id="GO:0003723">
    <property type="term" value="F:RNA binding"/>
    <property type="evidence" value="ECO:0007669"/>
    <property type="project" value="UniProtKB-KW"/>
</dbReference>
<gene>
    <name evidence="21" type="primary">Dzip3</name>
</gene>
<feature type="compositionally biased region" description="Polar residues" evidence="18">
    <location>
        <begin position="893"/>
        <end position="920"/>
    </location>
</feature>
<dbReference type="FunFam" id="3.30.40.10:FF:000308">
    <property type="entry name" value="E3 ubiquitin-protein ligase DZIP3 isoform X1"/>
    <property type="match status" value="1"/>
</dbReference>
<evidence type="ECO:0000313" key="20">
    <source>
        <dbReference type="Proteomes" id="UP000515126"/>
    </source>
</evidence>
<dbReference type="Pfam" id="PF24905">
    <property type="entry name" value="TTC3_9th"/>
    <property type="match status" value="1"/>
</dbReference>
<dbReference type="UniPathway" id="UPA00143"/>
<feature type="region of interest" description="Disordered" evidence="18">
    <location>
        <begin position="433"/>
        <end position="475"/>
    </location>
</feature>
<dbReference type="Pfam" id="PF24525">
    <property type="entry name" value="TTC3"/>
    <property type="match status" value="1"/>
</dbReference>
<dbReference type="InterPro" id="IPR056870">
    <property type="entry name" value="TTC3/DZIP3/RBM44-like_helical"/>
</dbReference>
<dbReference type="InterPro" id="IPR033103">
    <property type="entry name" value="DZIP3_RING-H2_finger"/>
</dbReference>
<evidence type="ECO:0000256" key="5">
    <source>
        <dbReference type="ARBA" id="ARBA00022490"/>
    </source>
</evidence>
<dbReference type="InterPro" id="IPR056872">
    <property type="entry name" value="TTC3/DZIP3-like_helical"/>
</dbReference>
<name>A0A6P7QN72_MUSCR</name>
<keyword evidence="20" id="KW-1185">Reference proteome</keyword>
<dbReference type="GO" id="GO:0061630">
    <property type="term" value="F:ubiquitin protein ligase activity"/>
    <property type="evidence" value="ECO:0007669"/>
    <property type="project" value="UniProtKB-EC"/>
</dbReference>
<dbReference type="SUPFAM" id="SSF57850">
    <property type="entry name" value="RING/U-box"/>
    <property type="match status" value="1"/>
</dbReference>
<dbReference type="GO" id="GO:0031593">
    <property type="term" value="F:polyubiquitin modification-dependent protein binding"/>
    <property type="evidence" value="ECO:0007669"/>
    <property type="project" value="TreeGrafter"/>
</dbReference>
<reference evidence="21" key="1">
    <citation type="submission" date="2025-08" db="UniProtKB">
        <authorList>
            <consortium name="RefSeq"/>
        </authorList>
    </citation>
    <scope>IDENTIFICATION</scope>
</reference>
<feature type="compositionally biased region" description="Basic and acidic residues" evidence="18">
    <location>
        <begin position="882"/>
        <end position="892"/>
    </location>
</feature>
<dbReference type="SMART" id="SM00184">
    <property type="entry name" value="RING"/>
    <property type="match status" value="1"/>
</dbReference>
<dbReference type="Gene3D" id="3.30.40.10">
    <property type="entry name" value="Zinc/RING finger domain, C3HC4 (zinc finger)"/>
    <property type="match status" value="1"/>
</dbReference>
<feature type="region of interest" description="Disordered" evidence="18">
    <location>
        <begin position="1"/>
        <end position="39"/>
    </location>
</feature>
<evidence type="ECO:0000259" key="19">
    <source>
        <dbReference type="PROSITE" id="PS50089"/>
    </source>
</evidence>
<accession>A0A6P7QN72</accession>
<evidence type="ECO:0000256" key="17">
    <source>
        <dbReference type="SAM" id="Coils"/>
    </source>
</evidence>
<feature type="compositionally biased region" description="Basic residues" evidence="18">
    <location>
        <begin position="453"/>
        <end position="462"/>
    </location>
</feature>
<dbReference type="GO" id="GO:0005737">
    <property type="term" value="C:cytoplasm"/>
    <property type="evidence" value="ECO:0007669"/>
    <property type="project" value="UniProtKB-SubCell"/>
</dbReference>
<evidence type="ECO:0000256" key="12">
    <source>
        <dbReference type="ARBA" id="ARBA00023054"/>
    </source>
</evidence>
<keyword evidence="9" id="KW-0833">Ubl conjugation pathway</keyword>
<evidence type="ECO:0000256" key="6">
    <source>
        <dbReference type="ARBA" id="ARBA00022679"/>
    </source>
</evidence>
<dbReference type="InterPro" id="IPR001841">
    <property type="entry name" value="Znf_RING"/>
</dbReference>
<dbReference type="Pfam" id="PF19179">
    <property type="entry name" value="TTC3_DZIP3_dom"/>
    <property type="match status" value="1"/>
</dbReference>
<dbReference type="RefSeq" id="XP_029326205.1">
    <property type="nucleotide sequence ID" value="XM_029470345.1"/>
</dbReference>
<evidence type="ECO:0000313" key="21">
    <source>
        <dbReference type="RefSeq" id="XP_029326205.1"/>
    </source>
</evidence>
<dbReference type="GeneID" id="110311423"/>
<evidence type="ECO:0000256" key="7">
    <source>
        <dbReference type="ARBA" id="ARBA00022723"/>
    </source>
</evidence>
<dbReference type="PANTHER" id="PTHR15727:SF4">
    <property type="entry name" value="E3 UBIQUITIN-PROTEIN LIGASE DZIP3"/>
    <property type="match status" value="1"/>
</dbReference>
<evidence type="ECO:0000256" key="10">
    <source>
        <dbReference type="ARBA" id="ARBA00022833"/>
    </source>
</evidence>
<comment type="catalytic activity">
    <reaction evidence="1">
        <text>S-ubiquitinyl-[E2 ubiquitin-conjugating enzyme]-L-cysteine + [acceptor protein]-L-lysine = [E2 ubiquitin-conjugating enzyme]-L-cysteine + N(6)-ubiquitinyl-[acceptor protein]-L-lysine.</text>
        <dbReference type="EC" id="2.3.2.27"/>
    </reaction>
</comment>
<dbReference type="InterPro" id="IPR013083">
    <property type="entry name" value="Znf_RING/FYVE/PHD"/>
</dbReference>
<feature type="compositionally biased region" description="Basic and acidic residues" evidence="18">
    <location>
        <begin position="18"/>
        <end position="28"/>
    </location>
</feature>
<dbReference type="InterPro" id="IPR043866">
    <property type="entry name" value="TTC3/DZIP3_dom"/>
</dbReference>
<evidence type="ECO:0000256" key="8">
    <source>
        <dbReference type="ARBA" id="ARBA00022771"/>
    </source>
</evidence>
<evidence type="ECO:0000256" key="4">
    <source>
        <dbReference type="ARBA" id="ARBA00012483"/>
    </source>
</evidence>
<organism evidence="20 21">
    <name type="scientific">Mus caroli</name>
    <name type="common">Ryukyu mouse</name>
    <name type="synonym">Ricefield mouse</name>
    <dbReference type="NCBI Taxonomy" id="10089"/>
    <lineage>
        <taxon>Eukaryota</taxon>
        <taxon>Metazoa</taxon>
        <taxon>Chordata</taxon>
        <taxon>Craniata</taxon>
        <taxon>Vertebrata</taxon>
        <taxon>Euteleostomi</taxon>
        <taxon>Mammalia</taxon>
        <taxon>Eutheria</taxon>
        <taxon>Euarchontoglires</taxon>
        <taxon>Glires</taxon>
        <taxon>Rodentia</taxon>
        <taxon>Myomorpha</taxon>
        <taxon>Muroidea</taxon>
        <taxon>Muridae</taxon>
        <taxon>Murinae</taxon>
        <taxon>Mus</taxon>
        <taxon>Mus</taxon>
    </lineage>
</organism>
<dbReference type="CTD" id="9666"/>
<dbReference type="PROSITE" id="PS50089">
    <property type="entry name" value="ZF_RING_2"/>
    <property type="match status" value="1"/>
</dbReference>
<keyword evidence="11" id="KW-0694">RNA-binding</keyword>
<evidence type="ECO:0000256" key="11">
    <source>
        <dbReference type="ARBA" id="ARBA00022884"/>
    </source>
</evidence>
<keyword evidence="5" id="KW-0963">Cytoplasm</keyword>
<evidence type="ECO:0000256" key="9">
    <source>
        <dbReference type="ARBA" id="ARBA00022786"/>
    </source>
</evidence>
<feature type="coiled-coil region" evidence="17">
    <location>
        <begin position="602"/>
        <end position="640"/>
    </location>
</feature>
<dbReference type="Pfam" id="PF13639">
    <property type="entry name" value="zf-RING_2"/>
    <property type="match status" value="1"/>
</dbReference>
<evidence type="ECO:0000256" key="14">
    <source>
        <dbReference type="ARBA" id="ARBA00071921"/>
    </source>
</evidence>
<protein>
    <recommendedName>
        <fullName evidence="14">E3 ubiquitin-protein ligase DZIP3</fullName>
        <ecNumber evidence="4">2.3.2.27</ecNumber>
    </recommendedName>
    <alternativeName>
        <fullName evidence="15">RING-type E3 ubiquitin transferase DZIP3</fullName>
    </alternativeName>
</protein>
<dbReference type="PANTHER" id="PTHR15727">
    <property type="entry name" value="RING FINGER PROTEIN 214"/>
    <property type="match status" value="1"/>
</dbReference>
<evidence type="ECO:0000256" key="1">
    <source>
        <dbReference type="ARBA" id="ARBA00000900"/>
    </source>
</evidence>
<feature type="domain" description="RING-type" evidence="19">
    <location>
        <begin position="938"/>
        <end position="978"/>
    </location>
</feature>
<evidence type="ECO:0000256" key="13">
    <source>
        <dbReference type="ARBA" id="ARBA00056312"/>
    </source>
</evidence>
<sequence>MDSLAEEFFVSGNPDVEEQTKEETETIAEKPVTQLDKQKMDISADPEPVNALLEIKKVLNPINALPKGVFPNIEKFIQEDFSFQTMQREVTTHSQTGEEIVPALTLHFLITQLEMALRNIQASNYTAQQINVGYYLTLLFLYGVALTERAKKEDCIEAENKFLVMKMVIQESEICENFMCLVYFGRGLLRCAQKRYNGALLEFYKSLQEIGDTDDNWFEVDPTDDEDLPTTFKDSLNNFIKTTESNIMKETICSYLDCERSCEADILKNTNYKGFFQLMCSKSCCIYFHKICWKKFKNLKYPGESDQSFSGQKCLKEGCPGDMVRMLQCDVPGIVKILFEVVRKDEYITIENLGASYKNLMSLELTDTDIRPKFNLKPNTKGITLQSITGSQRLDVEEFQNDEDDLSPPVMEYNIDVKSNTEIQLAEINKDVASIPSESSTESVKDLQEVKSKTKKKKRTKSNKKDKDSEDEQVSYMVEKDDQLETEQVDVNTLSTYMKTDTSDAQEDSAAEDKFCSLDELHILDMVEQGSSGKESTDFKETEKERLAHQHQLYKLQYECEDYKRQLKTVTFRWQENQMLIKKKEKIIVSLNQQVAFGINKMSKLQRQIHAKDDEIKNLKDQLSLKRSQWEMEKHNLESTVKTYLNKLNAETSRALTAEVYFLQCRRDFGLLHLEQTEKECLNQLARVTHMAASNLESLQLKAAVDSWNAIVADVRNKIAFLRTQYNEQINKVKQGFALSTLPPVQLPPPPPSPEILIQQFLGRPLVKESFFRPILTVPQMPAVCPGVISAAVQPRPPLMPGITWAMPTPIGDTVSPSASLCSEPLMINWERITDRLKTAFPQQTRKELTDFLQQLKDSHGKSVSRLTFDEIVYKISQMIEPKKSESEEKSAQDGNNASPSHTASQPNTPQDPKSAQGSATWEGDKDMDNEEEEEEPCVICHENLSPENLSALPCAHKFHSQCIRPWLMQQGTCPTCRLHVLQPEEFPGHPNGQLHKI</sequence>
<evidence type="ECO:0000256" key="16">
    <source>
        <dbReference type="PROSITE-ProRule" id="PRU00175"/>
    </source>
</evidence>
<dbReference type="EC" id="2.3.2.27" evidence="4"/>
<proteinExistence type="predicted"/>
<evidence type="ECO:0000256" key="15">
    <source>
        <dbReference type="ARBA" id="ARBA00078162"/>
    </source>
</evidence>
<dbReference type="GO" id="GO:0008270">
    <property type="term" value="F:zinc ion binding"/>
    <property type="evidence" value="ECO:0007669"/>
    <property type="project" value="UniProtKB-KW"/>
</dbReference>
<comment type="subcellular location">
    <subcellularLocation>
        <location evidence="2">Cytoplasm</location>
    </subcellularLocation>
</comment>
<feature type="compositionally biased region" description="Acidic residues" evidence="18">
    <location>
        <begin position="926"/>
        <end position="937"/>
    </location>
</feature>